<keyword evidence="1" id="KW-0812">Transmembrane</keyword>
<proteinExistence type="predicted"/>
<evidence type="ECO:0000256" key="1">
    <source>
        <dbReference type="SAM" id="Phobius"/>
    </source>
</evidence>
<dbReference type="EMBL" id="JAGTJS010000007">
    <property type="protein sequence ID" value="KAH7264090.1"/>
    <property type="molecule type" value="Genomic_DNA"/>
</dbReference>
<accession>A0A9P9KMQ5</accession>
<feature type="transmembrane region" description="Helical" evidence="1">
    <location>
        <begin position="50"/>
        <end position="71"/>
    </location>
</feature>
<protein>
    <submittedName>
        <fullName evidence="2">Uncharacterized protein</fullName>
    </submittedName>
</protein>
<gene>
    <name evidence="2" type="ORF">B0J15DRAFT_261755</name>
</gene>
<reference evidence="2" key="1">
    <citation type="journal article" date="2021" name="Nat. Commun.">
        <title>Genetic determinants of endophytism in the Arabidopsis root mycobiome.</title>
        <authorList>
            <person name="Mesny F."/>
            <person name="Miyauchi S."/>
            <person name="Thiergart T."/>
            <person name="Pickel B."/>
            <person name="Atanasova L."/>
            <person name="Karlsson M."/>
            <person name="Huettel B."/>
            <person name="Barry K.W."/>
            <person name="Haridas S."/>
            <person name="Chen C."/>
            <person name="Bauer D."/>
            <person name="Andreopoulos W."/>
            <person name="Pangilinan J."/>
            <person name="LaButti K."/>
            <person name="Riley R."/>
            <person name="Lipzen A."/>
            <person name="Clum A."/>
            <person name="Drula E."/>
            <person name="Henrissat B."/>
            <person name="Kohler A."/>
            <person name="Grigoriev I.V."/>
            <person name="Martin F.M."/>
            <person name="Hacquard S."/>
        </authorList>
    </citation>
    <scope>NUCLEOTIDE SEQUENCE</scope>
    <source>
        <strain evidence="2">FSSC 5 MPI-SDFR-AT-0091</strain>
    </source>
</reference>
<evidence type="ECO:0000313" key="2">
    <source>
        <dbReference type="EMBL" id="KAH7264090.1"/>
    </source>
</evidence>
<keyword evidence="1" id="KW-1133">Transmembrane helix</keyword>
<organism evidence="2 3">
    <name type="scientific">Fusarium solani</name>
    <name type="common">Filamentous fungus</name>
    <dbReference type="NCBI Taxonomy" id="169388"/>
    <lineage>
        <taxon>Eukaryota</taxon>
        <taxon>Fungi</taxon>
        <taxon>Dikarya</taxon>
        <taxon>Ascomycota</taxon>
        <taxon>Pezizomycotina</taxon>
        <taxon>Sordariomycetes</taxon>
        <taxon>Hypocreomycetidae</taxon>
        <taxon>Hypocreales</taxon>
        <taxon>Nectriaceae</taxon>
        <taxon>Fusarium</taxon>
        <taxon>Fusarium solani species complex</taxon>
    </lineage>
</organism>
<keyword evidence="3" id="KW-1185">Reference proteome</keyword>
<name>A0A9P9KMQ5_FUSSL</name>
<dbReference type="Proteomes" id="UP000736672">
    <property type="component" value="Unassembled WGS sequence"/>
</dbReference>
<dbReference type="AlphaFoldDB" id="A0A9P9KMQ5"/>
<evidence type="ECO:0000313" key="3">
    <source>
        <dbReference type="Proteomes" id="UP000736672"/>
    </source>
</evidence>
<keyword evidence="1" id="KW-0472">Membrane</keyword>
<sequence>MLRIASDSESDIIQHHNSVIGLVVKFSVAIRVTSGSPGFDSQITHSFLPFWHHLLAFFLVSVTGHTVITFLPRLCVVKSISNCCFGCVDLSLGVWGMEGTCRVGSRTTSNLYQEERNLVIGLIQLVHEACFVVNPANRFRFEAGVRPLP</sequence>
<comment type="caution">
    <text evidence="2">The sequence shown here is derived from an EMBL/GenBank/DDBJ whole genome shotgun (WGS) entry which is preliminary data.</text>
</comment>